<protein>
    <submittedName>
        <fullName evidence="1">Uncharacterized protein</fullName>
    </submittedName>
</protein>
<dbReference type="EMBL" id="CM009305">
    <property type="protein sequence ID" value="KAI9379934.1"/>
    <property type="molecule type" value="Genomic_DNA"/>
</dbReference>
<evidence type="ECO:0000313" key="2">
    <source>
        <dbReference type="Proteomes" id="UP000006729"/>
    </source>
</evidence>
<name>A0ACC0RSP5_POPTR</name>
<organism evidence="1 2">
    <name type="scientific">Populus trichocarpa</name>
    <name type="common">Western balsam poplar</name>
    <name type="synonym">Populus balsamifera subsp. trichocarpa</name>
    <dbReference type="NCBI Taxonomy" id="3694"/>
    <lineage>
        <taxon>Eukaryota</taxon>
        <taxon>Viridiplantae</taxon>
        <taxon>Streptophyta</taxon>
        <taxon>Embryophyta</taxon>
        <taxon>Tracheophyta</taxon>
        <taxon>Spermatophyta</taxon>
        <taxon>Magnoliopsida</taxon>
        <taxon>eudicotyledons</taxon>
        <taxon>Gunneridae</taxon>
        <taxon>Pentapetalae</taxon>
        <taxon>rosids</taxon>
        <taxon>fabids</taxon>
        <taxon>Malpighiales</taxon>
        <taxon>Salicaceae</taxon>
        <taxon>Saliceae</taxon>
        <taxon>Populus</taxon>
    </lineage>
</organism>
<reference evidence="1 2" key="1">
    <citation type="journal article" date="2006" name="Science">
        <title>The genome of black cottonwood, Populus trichocarpa (Torr. &amp; Gray).</title>
        <authorList>
            <person name="Tuskan G.A."/>
            <person name="Difazio S."/>
            <person name="Jansson S."/>
            <person name="Bohlmann J."/>
            <person name="Grigoriev I."/>
            <person name="Hellsten U."/>
            <person name="Putnam N."/>
            <person name="Ralph S."/>
            <person name="Rombauts S."/>
            <person name="Salamov A."/>
            <person name="Schein J."/>
            <person name="Sterck L."/>
            <person name="Aerts A."/>
            <person name="Bhalerao R.R."/>
            <person name="Bhalerao R.P."/>
            <person name="Blaudez D."/>
            <person name="Boerjan W."/>
            <person name="Brun A."/>
            <person name="Brunner A."/>
            <person name="Busov V."/>
            <person name="Campbell M."/>
            <person name="Carlson J."/>
            <person name="Chalot M."/>
            <person name="Chapman J."/>
            <person name="Chen G.L."/>
            <person name="Cooper D."/>
            <person name="Coutinho P.M."/>
            <person name="Couturier J."/>
            <person name="Covert S."/>
            <person name="Cronk Q."/>
            <person name="Cunningham R."/>
            <person name="Davis J."/>
            <person name="Degroeve S."/>
            <person name="Dejardin A."/>
            <person name="Depamphilis C."/>
            <person name="Detter J."/>
            <person name="Dirks B."/>
            <person name="Dubchak I."/>
            <person name="Duplessis S."/>
            <person name="Ehlting J."/>
            <person name="Ellis B."/>
            <person name="Gendler K."/>
            <person name="Goodstein D."/>
            <person name="Gribskov M."/>
            <person name="Grimwood J."/>
            <person name="Groover A."/>
            <person name="Gunter L."/>
            <person name="Hamberger B."/>
            <person name="Heinze B."/>
            <person name="Helariutta Y."/>
            <person name="Henrissat B."/>
            <person name="Holligan D."/>
            <person name="Holt R."/>
            <person name="Huang W."/>
            <person name="Islam-Faridi N."/>
            <person name="Jones S."/>
            <person name="Jones-Rhoades M."/>
            <person name="Jorgensen R."/>
            <person name="Joshi C."/>
            <person name="Kangasjarvi J."/>
            <person name="Karlsson J."/>
            <person name="Kelleher C."/>
            <person name="Kirkpatrick R."/>
            <person name="Kirst M."/>
            <person name="Kohler A."/>
            <person name="Kalluri U."/>
            <person name="Larimer F."/>
            <person name="Leebens-Mack J."/>
            <person name="Leple J.C."/>
            <person name="Locascio P."/>
            <person name="Lou Y."/>
            <person name="Lucas S."/>
            <person name="Martin F."/>
            <person name="Montanini B."/>
            <person name="Napoli C."/>
            <person name="Nelson D.R."/>
            <person name="Nelson C."/>
            <person name="Nieminen K."/>
            <person name="Nilsson O."/>
            <person name="Pereda V."/>
            <person name="Peter G."/>
            <person name="Philippe R."/>
            <person name="Pilate G."/>
            <person name="Poliakov A."/>
            <person name="Razumovskaya J."/>
            <person name="Richardson P."/>
            <person name="Rinaldi C."/>
            <person name="Ritland K."/>
            <person name="Rouze P."/>
            <person name="Ryaboy D."/>
            <person name="Schmutz J."/>
            <person name="Schrader J."/>
            <person name="Segerman B."/>
            <person name="Shin H."/>
            <person name="Siddiqui A."/>
            <person name="Sterky F."/>
            <person name="Terry A."/>
            <person name="Tsai C.J."/>
            <person name="Uberbacher E."/>
            <person name="Unneberg P."/>
            <person name="Vahala J."/>
            <person name="Wall K."/>
            <person name="Wessler S."/>
            <person name="Yang G."/>
            <person name="Yin T."/>
            <person name="Douglas C."/>
            <person name="Marra M."/>
            <person name="Sandberg G."/>
            <person name="Van de Peer Y."/>
            <person name="Rokhsar D."/>
        </authorList>
    </citation>
    <scope>NUCLEOTIDE SEQUENCE [LARGE SCALE GENOMIC DNA]</scope>
    <source>
        <strain evidence="2">cv. Nisqually</strain>
    </source>
</reference>
<proteinExistence type="predicted"/>
<sequence>MISLTKERSLLAGGFNVVDELYPALEFLQGVIGMKAEKVLAQINQILDNIINEHKEMGNSETIDEDPVHMLVRLQEDGTFKCPIEYSTSKLASRICSLQVLEFIEWAMKEIMKNPRVVKKAQAEIREALRGKKTITEAEIREALRGKKTITEAEIREALRGKKTITEAEIREALLAFSRRKGKKIFQPRVFLFFFHQFTKTSPLILHTCMQFILNFDPSHFSTFLAGTWQ</sequence>
<evidence type="ECO:0000313" key="1">
    <source>
        <dbReference type="EMBL" id="KAI9379934.1"/>
    </source>
</evidence>
<keyword evidence="2" id="KW-1185">Reference proteome</keyword>
<accession>A0ACC0RSP5</accession>
<comment type="caution">
    <text evidence="1">The sequence shown here is derived from an EMBL/GenBank/DDBJ whole genome shotgun (WGS) entry which is preliminary data.</text>
</comment>
<gene>
    <name evidence="1" type="ORF">POPTR_016G007700v4</name>
</gene>
<dbReference type="Proteomes" id="UP000006729">
    <property type="component" value="Chromosome 16"/>
</dbReference>